<keyword evidence="6 12" id="KW-0067">ATP-binding</keyword>
<organism evidence="12 13">
    <name type="scientific">Carboxydichorda subterranea</name>
    <dbReference type="NCBI Taxonomy" id="3109565"/>
    <lineage>
        <taxon>Bacteria</taxon>
        <taxon>Bacillati</taxon>
        <taxon>Bacillota</taxon>
        <taxon>Limnochordia</taxon>
        <taxon>Limnochordales</taxon>
        <taxon>Geochordaceae</taxon>
        <taxon>Carboxydichorda</taxon>
    </lineage>
</organism>
<dbReference type="Proteomes" id="UP001332192">
    <property type="component" value="Chromosome"/>
</dbReference>
<evidence type="ECO:0000256" key="3">
    <source>
        <dbReference type="ARBA" id="ARBA00022475"/>
    </source>
</evidence>
<keyword evidence="2" id="KW-0813">Transport</keyword>
<dbReference type="InterPro" id="IPR003593">
    <property type="entry name" value="AAA+_ATPase"/>
</dbReference>
<evidence type="ECO:0000256" key="4">
    <source>
        <dbReference type="ARBA" id="ARBA00022692"/>
    </source>
</evidence>
<dbReference type="SMART" id="SM00382">
    <property type="entry name" value="AAA"/>
    <property type="match status" value="1"/>
</dbReference>
<feature type="domain" description="ABC transporter" evidence="11">
    <location>
        <begin position="335"/>
        <end position="571"/>
    </location>
</feature>
<dbReference type="Gene3D" id="3.40.50.300">
    <property type="entry name" value="P-loop containing nucleotide triphosphate hydrolases"/>
    <property type="match status" value="1"/>
</dbReference>
<keyword evidence="13" id="KW-1185">Reference proteome</keyword>
<dbReference type="Pfam" id="PF12399">
    <property type="entry name" value="BCA_ABC_TP_C"/>
    <property type="match status" value="1"/>
</dbReference>
<comment type="subcellular location">
    <subcellularLocation>
        <location evidence="1">Cell membrane</location>
        <topology evidence="1">Multi-pass membrane protein</topology>
    </subcellularLocation>
</comment>
<dbReference type="InterPro" id="IPR001851">
    <property type="entry name" value="ABC_transp_permease"/>
</dbReference>
<evidence type="ECO:0000256" key="7">
    <source>
        <dbReference type="ARBA" id="ARBA00022989"/>
    </source>
</evidence>
<dbReference type="SUPFAM" id="SSF52540">
    <property type="entry name" value="P-loop containing nucleoside triphosphate hydrolases"/>
    <property type="match status" value="1"/>
</dbReference>
<dbReference type="PANTHER" id="PTHR45772:SF7">
    <property type="entry name" value="AMINO ACID ABC TRANSPORTER ATP-BINDING PROTEIN"/>
    <property type="match status" value="1"/>
</dbReference>
<evidence type="ECO:0000256" key="2">
    <source>
        <dbReference type="ARBA" id="ARBA00022448"/>
    </source>
</evidence>
<keyword evidence="8 10" id="KW-0472">Membrane</keyword>
<dbReference type="CDD" id="cd06581">
    <property type="entry name" value="TM_PBP1_LivM_like"/>
    <property type="match status" value="1"/>
</dbReference>
<evidence type="ECO:0000313" key="13">
    <source>
        <dbReference type="Proteomes" id="UP001332192"/>
    </source>
</evidence>
<name>A0ABZ1BX60_9FIRM</name>
<feature type="transmembrane region" description="Helical" evidence="10">
    <location>
        <begin position="116"/>
        <end position="133"/>
    </location>
</feature>
<accession>A0ABZ1BX60</accession>
<protein>
    <submittedName>
        <fullName evidence="12">Branched-chain amino acid ABC transporter ATP-binding protein/permease</fullName>
    </submittedName>
</protein>
<evidence type="ECO:0000256" key="6">
    <source>
        <dbReference type="ARBA" id="ARBA00022840"/>
    </source>
</evidence>
<evidence type="ECO:0000256" key="9">
    <source>
        <dbReference type="SAM" id="MobiDB-lite"/>
    </source>
</evidence>
<evidence type="ECO:0000256" key="5">
    <source>
        <dbReference type="ARBA" id="ARBA00022741"/>
    </source>
</evidence>
<feature type="transmembrane region" description="Helical" evidence="10">
    <location>
        <begin position="245"/>
        <end position="267"/>
    </location>
</feature>
<dbReference type="EMBL" id="CP141615">
    <property type="protein sequence ID" value="WRP17395.1"/>
    <property type="molecule type" value="Genomic_DNA"/>
</dbReference>
<evidence type="ECO:0000259" key="11">
    <source>
        <dbReference type="PROSITE" id="PS50893"/>
    </source>
</evidence>
<sequence>MYAALATAWNLIGGYGGYLSFGHAAFFGIGAYTSALLMGRYNLSPFVTWPAGAVAAMAFAAACGYPALRLRGPYFAVTTLILALAAHTVVANVGFTGGGSGLWLAVPPWSPLVTRALFYGFVLVVLVATLGLARRFEAGRQGLELAALRSDEEAAQALGFNTPRVKLVAFAVSAGVTGAVGSVYIFDRVYLYPESVFDTNLSVMLVLMALFGGRKRWFGPAVGAGVVRGLEEALTVWIGAEAARIAFGLLLAVIIVLLPEGLAGLAASRRAPGRTRLLEDRGEPPEGFGTSPSRDRLSSMVRSEPAALPAKALRSVGGRETMGPGMANEPGAANLRVEGVMKRFGGLQVLNGVSFEVRKGEILGLIGPNGAGKTTLFNLITGLQRPTQGQVSLEGRPLTGLPPYAIARRGVGRTFQIPRPFSELHTTDNVTAVLIAREPTVGRMEDVRAQARRLLVEVGLGHRVDAPVGVLTVQEKKRLELARALAVEPQVLLLDEIFAGLNPVETMELTQLLERINRERGLAMVLVEHVLQAVMRLSHRVVVLAYGDVIAEGTPAEILENAEVRRVYLGWDYDAVAG</sequence>
<feature type="transmembrane region" description="Helical" evidence="10">
    <location>
        <begin position="47"/>
        <end position="68"/>
    </location>
</feature>
<evidence type="ECO:0000313" key="12">
    <source>
        <dbReference type="EMBL" id="WRP17395.1"/>
    </source>
</evidence>
<dbReference type="GO" id="GO:0005524">
    <property type="term" value="F:ATP binding"/>
    <property type="evidence" value="ECO:0007669"/>
    <property type="project" value="UniProtKB-KW"/>
</dbReference>
<feature type="transmembrane region" description="Helical" evidence="10">
    <location>
        <begin position="192"/>
        <end position="211"/>
    </location>
</feature>
<keyword evidence="5" id="KW-0547">Nucleotide-binding</keyword>
<dbReference type="Pfam" id="PF02653">
    <property type="entry name" value="BPD_transp_2"/>
    <property type="match status" value="1"/>
</dbReference>
<dbReference type="InterPro" id="IPR043428">
    <property type="entry name" value="LivM-like"/>
</dbReference>
<dbReference type="InterPro" id="IPR051120">
    <property type="entry name" value="ABC_AA/LPS_Transport"/>
</dbReference>
<gene>
    <name evidence="12" type="ORF">U7230_15150</name>
</gene>
<keyword evidence="3" id="KW-1003">Cell membrane</keyword>
<reference evidence="12 13" key="1">
    <citation type="journal article" date="2024" name="Front. Microbiol.">
        <title>Novel thermophilic genera Geochorda gen. nov. and Carboxydochorda gen. nov. from the deep terrestrial subsurface reveal the ecophysiological diversity in the class Limnochordia.</title>
        <authorList>
            <person name="Karnachuk O.V."/>
            <person name="Lukina A.P."/>
            <person name="Avakyan M.R."/>
            <person name="Kadnikov V.V."/>
            <person name="Begmatov S."/>
            <person name="Beletsky A.V."/>
            <person name="Vlasova K.G."/>
            <person name="Novikov A.A."/>
            <person name="Shcherbakova V.A."/>
            <person name="Mardanov A.V."/>
            <person name="Ravin N.V."/>
        </authorList>
    </citation>
    <scope>NUCLEOTIDE SEQUENCE [LARGE SCALE GENOMIC DNA]</scope>
    <source>
        <strain evidence="12 13">L945</strain>
    </source>
</reference>
<proteinExistence type="predicted"/>
<feature type="region of interest" description="Disordered" evidence="9">
    <location>
        <begin position="276"/>
        <end position="301"/>
    </location>
</feature>
<dbReference type="InterPro" id="IPR003439">
    <property type="entry name" value="ABC_transporter-like_ATP-bd"/>
</dbReference>
<dbReference type="InterPro" id="IPR027417">
    <property type="entry name" value="P-loop_NTPase"/>
</dbReference>
<evidence type="ECO:0000256" key="1">
    <source>
        <dbReference type="ARBA" id="ARBA00004651"/>
    </source>
</evidence>
<dbReference type="PANTHER" id="PTHR45772">
    <property type="entry name" value="CONSERVED COMPONENT OF ABC TRANSPORTER FOR NATURAL AMINO ACIDS-RELATED"/>
    <property type="match status" value="1"/>
</dbReference>
<dbReference type="InterPro" id="IPR032823">
    <property type="entry name" value="BCA_ABC_TP_C"/>
</dbReference>
<evidence type="ECO:0000256" key="8">
    <source>
        <dbReference type="ARBA" id="ARBA00023136"/>
    </source>
</evidence>
<dbReference type="RefSeq" id="WP_324716666.1">
    <property type="nucleotide sequence ID" value="NZ_CP141615.1"/>
</dbReference>
<evidence type="ECO:0000256" key="10">
    <source>
        <dbReference type="SAM" id="Phobius"/>
    </source>
</evidence>
<keyword evidence="4 10" id="KW-0812">Transmembrane</keyword>
<feature type="transmembrane region" description="Helical" evidence="10">
    <location>
        <begin position="167"/>
        <end position="186"/>
    </location>
</feature>
<dbReference type="CDD" id="cd03219">
    <property type="entry name" value="ABC_Mj1267_LivG_branched"/>
    <property type="match status" value="1"/>
</dbReference>
<feature type="transmembrane region" description="Helical" evidence="10">
    <location>
        <begin position="12"/>
        <end position="35"/>
    </location>
</feature>
<dbReference type="Pfam" id="PF00005">
    <property type="entry name" value="ABC_tran"/>
    <property type="match status" value="1"/>
</dbReference>
<feature type="transmembrane region" description="Helical" evidence="10">
    <location>
        <begin position="75"/>
        <end position="96"/>
    </location>
</feature>
<keyword evidence="7 10" id="KW-1133">Transmembrane helix</keyword>
<dbReference type="PROSITE" id="PS50893">
    <property type="entry name" value="ABC_TRANSPORTER_2"/>
    <property type="match status" value="1"/>
</dbReference>